<dbReference type="GO" id="GO:0046872">
    <property type="term" value="F:metal ion binding"/>
    <property type="evidence" value="ECO:0007669"/>
    <property type="project" value="UniProtKB-KW"/>
</dbReference>
<comment type="catalytic activity">
    <reaction evidence="16">
        <text>hexanoyl-CoA + H2O = hexanoyl-4'-phosphopantetheine + adenosine 3',5'-bisphosphate + 2 H(+)</text>
        <dbReference type="Rhea" id="RHEA:49980"/>
        <dbReference type="ChEBI" id="CHEBI:15377"/>
        <dbReference type="ChEBI" id="CHEBI:15378"/>
        <dbReference type="ChEBI" id="CHEBI:58343"/>
        <dbReference type="ChEBI" id="CHEBI:62620"/>
        <dbReference type="ChEBI" id="CHEBI:132012"/>
    </reaction>
    <physiologicalReaction direction="left-to-right" evidence="16">
        <dbReference type="Rhea" id="RHEA:49981"/>
    </physiologicalReaction>
</comment>
<evidence type="ECO:0000256" key="27">
    <source>
        <dbReference type="ARBA" id="ARBA00048882"/>
    </source>
</evidence>
<gene>
    <name evidence="32" type="primary">NUDT19</name>
</gene>
<keyword evidence="33" id="KW-1185">Reference proteome</keyword>
<comment type="catalytic activity">
    <reaction evidence="28">
        <text>choloyl-CoA + H2O = S-choloyl-4'-phosphopantetheine + adenosine 3',5'-bisphosphate + 2 H(+)</text>
        <dbReference type="Rhea" id="RHEA:50036"/>
        <dbReference type="ChEBI" id="CHEBI:15377"/>
        <dbReference type="ChEBI" id="CHEBI:15378"/>
        <dbReference type="ChEBI" id="CHEBI:57373"/>
        <dbReference type="ChEBI" id="CHEBI:58343"/>
        <dbReference type="ChEBI" id="CHEBI:132020"/>
    </reaction>
    <physiologicalReaction direction="left-to-right" evidence="28">
        <dbReference type="Rhea" id="RHEA:50037"/>
    </physiologicalReaction>
</comment>
<reference evidence="32 33" key="1">
    <citation type="submission" date="2020-06" db="EMBL/GenBank/DDBJ databases">
        <authorList>
            <consortium name="Wellcome Sanger Institute Data Sharing"/>
        </authorList>
    </citation>
    <scope>NUCLEOTIDE SEQUENCE [LARGE SCALE GENOMIC DNA]</scope>
</reference>
<sequence>MNSFLAHWREAATLILAAGIKRTAAAESLKTGGVPKNASNPKVNRSDTSCQFDYEVLLLQRSSKSGFMPNAHVFPGGLVDAADFSSEWLDLFQDVRHSPNFALGRVKQPPSTRPPIFATDRMKLGSPVPGEVAFRICAIRETFEESGVLLVVPKQAFNGFNTTQHKSAGGQNTGELTALAGLLEEKELMHWRLSVIENPCNFIRMCRELECLPNIWALYEWGNWLTPVGRKEKQRRYDTAFFICCLEEKPHTVQDEKEIVTFKWSSPLETILSFQAREIWIAPPQFYEMCRMYRFPLLHDLHSFACLRSLEGCEQWLPVQLSSSEGFISLLPGDSLYPKNVDLFRESDVSVTTEKSLEELQKAKTSIHRMVLHDPYTVSIHINITPKYRHLAPHAAPFDIDSHL</sequence>
<evidence type="ECO:0000256" key="8">
    <source>
        <dbReference type="ARBA" id="ARBA00026208"/>
    </source>
</evidence>
<comment type="catalytic activity">
    <reaction evidence="27">
        <text>an acyl-CoA + H2O = an acyl-4'-phosphopantetheine + adenosine 3',5'-bisphosphate + 2 H(+)</text>
        <dbReference type="Rhea" id="RHEA:50044"/>
        <dbReference type="ChEBI" id="CHEBI:15377"/>
        <dbReference type="ChEBI" id="CHEBI:15378"/>
        <dbReference type="ChEBI" id="CHEBI:58342"/>
        <dbReference type="ChEBI" id="CHEBI:58343"/>
        <dbReference type="ChEBI" id="CHEBI:132023"/>
    </reaction>
    <physiologicalReaction direction="left-to-right" evidence="27">
        <dbReference type="Rhea" id="RHEA:50045"/>
    </physiologicalReaction>
</comment>
<comment type="catalytic activity">
    <reaction evidence="20">
        <text>(9Z,12Z)-octadecadienoyl-CoA + H2O = S-(9Z,12Z-octadecadienoyl)-4'-phosphopantetheine + adenosine 3',5'-bisphosphate + 2 H(+)</text>
        <dbReference type="Rhea" id="RHEA:67536"/>
        <dbReference type="ChEBI" id="CHEBI:15377"/>
        <dbReference type="ChEBI" id="CHEBI:15378"/>
        <dbReference type="ChEBI" id="CHEBI:57383"/>
        <dbReference type="ChEBI" id="CHEBI:58343"/>
        <dbReference type="ChEBI" id="CHEBI:172387"/>
    </reaction>
    <physiologicalReaction direction="left-to-right" evidence="20">
        <dbReference type="Rhea" id="RHEA:67537"/>
    </physiologicalReaction>
</comment>
<evidence type="ECO:0000256" key="13">
    <source>
        <dbReference type="ARBA" id="ARBA00047289"/>
    </source>
</evidence>
<evidence type="ECO:0000256" key="22">
    <source>
        <dbReference type="ARBA" id="ARBA00048360"/>
    </source>
</evidence>
<evidence type="ECO:0000256" key="29">
    <source>
        <dbReference type="ARBA" id="ARBA00049284"/>
    </source>
</evidence>
<dbReference type="AlphaFoldDB" id="A0AAY4DPR2"/>
<dbReference type="Proteomes" id="UP000694580">
    <property type="component" value="Chromosome 16"/>
</dbReference>
<comment type="catalytic activity">
    <reaction evidence="17">
        <text>(6Z)-octenoyl-CoA + H2O = S-(6Z-octenoyl)-4'-phosphopantetheine + adenosine 3',5'-bisphosphate + 2 H(+)</text>
        <dbReference type="Rhea" id="RHEA:67528"/>
        <dbReference type="ChEBI" id="CHEBI:15377"/>
        <dbReference type="ChEBI" id="CHEBI:15378"/>
        <dbReference type="ChEBI" id="CHEBI:58343"/>
        <dbReference type="ChEBI" id="CHEBI:172383"/>
        <dbReference type="ChEBI" id="CHEBI:172384"/>
    </reaction>
    <physiologicalReaction direction="left-to-right" evidence="17">
        <dbReference type="Rhea" id="RHEA:67529"/>
    </physiologicalReaction>
</comment>
<evidence type="ECO:0000256" key="25">
    <source>
        <dbReference type="ARBA" id="ARBA00048667"/>
    </source>
</evidence>
<evidence type="ECO:0000256" key="15">
    <source>
        <dbReference type="ARBA" id="ARBA00047403"/>
    </source>
</evidence>
<evidence type="ECO:0000256" key="23">
    <source>
        <dbReference type="ARBA" id="ARBA00048413"/>
    </source>
</evidence>
<dbReference type="EC" id="3.6.1.77" evidence="11"/>
<evidence type="ECO:0000256" key="5">
    <source>
        <dbReference type="ARBA" id="ARBA00022801"/>
    </source>
</evidence>
<comment type="catalytic activity">
    <reaction evidence="10">
        <text>CoA + H2O = (R)-4'-phosphopantetheine + adenosine 3',5'-bisphosphate + 2 H(+)</text>
        <dbReference type="Rhea" id="RHEA:64988"/>
        <dbReference type="ChEBI" id="CHEBI:15377"/>
        <dbReference type="ChEBI" id="CHEBI:15378"/>
        <dbReference type="ChEBI" id="CHEBI:57287"/>
        <dbReference type="ChEBI" id="CHEBI:58343"/>
        <dbReference type="ChEBI" id="CHEBI:61723"/>
        <dbReference type="EC" id="3.6.1.77"/>
    </reaction>
    <physiologicalReaction direction="left-to-right" evidence="10">
        <dbReference type="Rhea" id="RHEA:64989"/>
    </physiologicalReaction>
</comment>
<protein>
    <recommendedName>
        <fullName evidence="8">Acyl-coenzyme A diphosphatase NUDT19</fullName>
        <ecNumber evidence="11">3.6.1.77</ecNumber>
    </recommendedName>
    <alternativeName>
        <fullName evidence="9">Nucleoside diphosphate-linked moiety X motif 19</fullName>
    </alternativeName>
</protein>
<organism evidence="32 33">
    <name type="scientific">Denticeps clupeoides</name>
    <name type="common">denticle herring</name>
    <dbReference type="NCBI Taxonomy" id="299321"/>
    <lineage>
        <taxon>Eukaryota</taxon>
        <taxon>Metazoa</taxon>
        <taxon>Chordata</taxon>
        <taxon>Craniata</taxon>
        <taxon>Vertebrata</taxon>
        <taxon>Euteleostomi</taxon>
        <taxon>Actinopterygii</taxon>
        <taxon>Neopterygii</taxon>
        <taxon>Teleostei</taxon>
        <taxon>Clupei</taxon>
        <taxon>Clupeiformes</taxon>
        <taxon>Denticipitoidei</taxon>
        <taxon>Denticipitidae</taxon>
        <taxon>Denticeps</taxon>
    </lineage>
</organism>
<comment type="catalytic activity">
    <reaction evidence="23">
        <text>(9Z)-tetradecenoyl-CoA + H2O = S-(9Z-tetradecenoyl)-4'-phosphopantetheine + adenosine 3',5'-bisphosphate + 2 H(+)</text>
        <dbReference type="Rhea" id="RHEA:67544"/>
        <dbReference type="ChEBI" id="CHEBI:15377"/>
        <dbReference type="ChEBI" id="CHEBI:15378"/>
        <dbReference type="ChEBI" id="CHEBI:58343"/>
        <dbReference type="ChEBI" id="CHEBI:65060"/>
        <dbReference type="ChEBI" id="CHEBI:172389"/>
    </reaction>
    <physiologicalReaction direction="left-to-right" evidence="23">
        <dbReference type="Rhea" id="RHEA:67545"/>
    </physiologicalReaction>
</comment>
<dbReference type="GO" id="GO:0005739">
    <property type="term" value="C:mitochondrion"/>
    <property type="evidence" value="ECO:0007669"/>
    <property type="project" value="TreeGrafter"/>
</dbReference>
<keyword evidence="4" id="KW-0479">Metal-binding</keyword>
<evidence type="ECO:0000259" key="31">
    <source>
        <dbReference type="PROSITE" id="PS51462"/>
    </source>
</evidence>
<comment type="catalytic activity">
    <reaction evidence="30">
        <text>(9Z)-hexadecenoyl-CoA + H2O = S-(9Z-hexadecenoyl)-4'-phosphopantetheine + adenosine 3',5'-bisphosphate + 2 H(+)</text>
        <dbReference type="Rhea" id="RHEA:67540"/>
        <dbReference type="ChEBI" id="CHEBI:15377"/>
        <dbReference type="ChEBI" id="CHEBI:15378"/>
        <dbReference type="ChEBI" id="CHEBI:58343"/>
        <dbReference type="ChEBI" id="CHEBI:61540"/>
        <dbReference type="ChEBI" id="CHEBI:172388"/>
    </reaction>
    <physiologicalReaction direction="left-to-right" evidence="30">
        <dbReference type="Rhea" id="RHEA:67541"/>
    </physiologicalReaction>
</comment>
<comment type="catalytic activity">
    <reaction evidence="18">
        <text>4,8-dimethylnonanoyl-CoA + H2O = S-(4,8-dimethylnonanoyl)-4'-phosphopantetheine + adenosine 3',5'-bisphosphate + 2 H(+)</text>
        <dbReference type="Rhea" id="RHEA:67524"/>
        <dbReference type="ChEBI" id="CHEBI:15377"/>
        <dbReference type="ChEBI" id="CHEBI:15378"/>
        <dbReference type="ChEBI" id="CHEBI:58343"/>
        <dbReference type="ChEBI" id="CHEBI:77061"/>
        <dbReference type="ChEBI" id="CHEBI:172385"/>
    </reaction>
    <physiologicalReaction direction="left-to-right" evidence="18">
        <dbReference type="Rhea" id="RHEA:67525"/>
    </physiologicalReaction>
</comment>
<reference evidence="32" key="3">
    <citation type="submission" date="2025-09" db="UniProtKB">
        <authorList>
            <consortium name="Ensembl"/>
        </authorList>
    </citation>
    <scope>IDENTIFICATION</scope>
</reference>
<evidence type="ECO:0000256" key="6">
    <source>
        <dbReference type="ARBA" id="ARBA00022842"/>
    </source>
</evidence>
<dbReference type="PANTHER" id="PTHR12318:SF0">
    <property type="entry name" value="ACYL-COENZYME A DIPHOSPHATASE NUDT19"/>
    <property type="match status" value="1"/>
</dbReference>
<dbReference type="GeneTree" id="ENSGT00420000029858"/>
<dbReference type="Gene3D" id="3.90.79.10">
    <property type="entry name" value="Nucleoside Triphosphate Pyrophosphohydrolase"/>
    <property type="match status" value="1"/>
</dbReference>
<comment type="catalytic activity">
    <reaction evidence="14">
        <text>malonyl-CoA + H2O = malonyl-4'-phosphopantetheine + adenosine 3',5'-bisphosphate + 2 H(+)</text>
        <dbReference type="Rhea" id="RHEA:67468"/>
        <dbReference type="ChEBI" id="CHEBI:15377"/>
        <dbReference type="ChEBI" id="CHEBI:15378"/>
        <dbReference type="ChEBI" id="CHEBI:57384"/>
        <dbReference type="ChEBI" id="CHEBI:58343"/>
        <dbReference type="ChEBI" id="CHEBI:172363"/>
    </reaction>
    <physiologicalReaction direction="left-to-right" evidence="14">
        <dbReference type="Rhea" id="RHEA:67469"/>
    </physiologicalReaction>
</comment>
<comment type="catalytic activity">
    <reaction evidence="19">
        <text>propanoyl-CoA + H2O = propanoyl-4'-phosphopantetheine + adenosine 3',5'-bisphosphate + 2 H(+)</text>
        <dbReference type="Rhea" id="RHEA:67464"/>
        <dbReference type="ChEBI" id="CHEBI:15377"/>
        <dbReference type="ChEBI" id="CHEBI:15378"/>
        <dbReference type="ChEBI" id="CHEBI:57392"/>
        <dbReference type="ChEBI" id="CHEBI:58343"/>
        <dbReference type="ChEBI" id="CHEBI:172362"/>
    </reaction>
    <physiologicalReaction direction="left-to-right" evidence="19">
        <dbReference type="Rhea" id="RHEA:67465"/>
    </physiologicalReaction>
</comment>
<accession>A0AAY4DPR2</accession>
<reference evidence="32" key="2">
    <citation type="submission" date="2025-08" db="UniProtKB">
        <authorList>
            <consortium name="Ensembl"/>
        </authorList>
    </citation>
    <scope>IDENTIFICATION</scope>
</reference>
<dbReference type="PROSITE" id="PS51462">
    <property type="entry name" value="NUDIX"/>
    <property type="match status" value="1"/>
</dbReference>
<evidence type="ECO:0000256" key="18">
    <source>
        <dbReference type="ARBA" id="ARBA00047584"/>
    </source>
</evidence>
<evidence type="ECO:0000256" key="30">
    <source>
        <dbReference type="ARBA" id="ARBA00049403"/>
    </source>
</evidence>
<comment type="cofactor">
    <cofactor evidence="2">
        <name>Mg(2+)</name>
        <dbReference type="ChEBI" id="CHEBI:18420"/>
    </cofactor>
</comment>
<comment type="catalytic activity">
    <reaction evidence="22">
        <text>(9Z,12Z,15Z)-octadecatrienoyl-CoA + H2O = S-(9Z,12Z,15Z-octadecatrienoyl)-4'-phosphopantetheine + adenosine 3',5'-bisphosphate + 2 H(+)</text>
        <dbReference type="Rhea" id="RHEA:67532"/>
        <dbReference type="ChEBI" id="CHEBI:15377"/>
        <dbReference type="ChEBI" id="CHEBI:15378"/>
        <dbReference type="ChEBI" id="CHEBI:58343"/>
        <dbReference type="ChEBI" id="CHEBI:74034"/>
        <dbReference type="ChEBI" id="CHEBI:172386"/>
    </reaction>
    <physiologicalReaction direction="left-to-right" evidence="22">
        <dbReference type="Rhea" id="RHEA:67533"/>
    </physiologicalReaction>
</comment>
<keyword evidence="6" id="KW-0460">Magnesium</keyword>
<dbReference type="InterPro" id="IPR000086">
    <property type="entry name" value="NUDIX_hydrolase_dom"/>
</dbReference>
<comment type="catalytic activity">
    <reaction evidence="25">
        <text>a 5'-end CoA-ribonucleoside in mRNA + H2O = a 5'-end phospho-adenosine-phospho-ribonucleoside in mRNA + (R)-4'-phosphopantetheine + 2 H(+)</text>
        <dbReference type="Rhea" id="RHEA:67592"/>
        <dbReference type="Rhea" id="RHEA-COMP:15719"/>
        <dbReference type="Rhea" id="RHEA-COMP:17276"/>
        <dbReference type="ChEBI" id="CHEBI:15377"/>
        <dbReference type="ChEBI" id="CHEBI:15378"/>
        <dbReference type="ChEBI" id="CHEBI:61723"/>
        <dbReference type="ChEBI" id="CHEBI:144051"/>
        <dbReference type="ChEBI" id="CHEBI:172371"/>
    </reaction>
    <physiologicalReaction direction="left-to-right" evidence="25">
        <dbReference type="Rhea" id="RHEA:67593"/>
    </physiologicalReaction>
</comment>
<evidence type="ECO:0000256" key="1">
    <source>
        <dbReference type="ARBA" id="ARBA00001936"/>
    </source>
</evidence>
<evidence type="ECO:0000256" key="11">
    <source>
        <dbReference type="ARBA" id="ARBA00044967"/>
    </source>
</evidence>
<comment type="catalytic activity">
    <reaction evidence="29">
        <text>butanoyl-CoA + H2O = S-butanoyl-4'-phosphopantetheine + adenosine 3',5'-bisphosphate + 2 H(+)</text>
        <dbReference type="Rhea" id="RHEA:49976"/>
        <dbReference type="ChEBI" id="CHEBI:15377"/>
        <dbReference type="ChEBI" id="CHEBI:15378"/>
        <dbReference type="ChEBI" id="CHEBI:57371"/>
        <dbReference type="ChEBI" id="CHEBI:58343"/>
        <dbReference type="ChEBI" id="CHEBI:132011"/>
    </reaction>
    <physiologicalReaction direction="left-to-right" evidence="29">
        <dbReference type="Rhea" id="RHEA:49977"/>
    </physiologicalReaction>
</comment>
<evidence type="ECO:0000256" key="17">
    <source>
        <dbReference type="ARBA" id="ARBA00047511"/>
    </source>
</evidence>
<comment type="catalytic activity">
    <reaction evidence="26">
        <text>hexadecanoyl-CoA + H2O = S-hexadecanoyl-4'-phosphopantetheine + adenosine 3',5'-bisphosphate + 2 H(+)</text>
        <dbReference type="Rhea" id="RHEA:50032"/>
        <dbReference type="ChEBI" id="CHEBI:15377"/>
        <dbReference type="ChEBI" id="CHEBI:15378"/>
        <dbReference type="ChEBI" id="CHEBI:57379"/>
        <dbReference type="ChEBI" id="CHEBI:58343"/>
        <dbReference type="ChEBI" id="CHEBI:132018"/>
    </reaction>
    <physiologicalReaction direction="left-to-right" evidence="26">
        <dbReference type="Rhea" id="RHEA:50033"/>
    </physiologicalReaction>
</comment>
<dbReference type="InterPro" id="IPR039121">
    <property type="entry name" value="NUDT19"/>
</dbReference>
<keyword evidence="5" id="KW-0378">Hydrolase</keyword>
<evidence type="ECO:0000256" key="9">
    <source>
        <dbReference type="ARBA" id="ARBA00031193"/>
    </source>
</evidence>
<comment type="similarity">
    <text evidence="3">Belongs to the Nudix hydrolase family.</text>
</comment>
<dbReference type="GO" id="GO:0010945">
    <property type="term" value="F:coenzyme A diphosphatase activity"/>
    <property type="evidence" value="ECO:0007669"/>
    <property type="project" value="UniProtKB-EC"/>
</dbReference>
<comment type="catalytic activity">
    <reaction evidence="21">
        <text>dodecanoyl-CoA + H2O = S-dodecanoyl-4'-phosphopantetheine + adenosine 3',5'-bisphosphate + 2 H(+)</text>
        <dbReference type="Rhea" id="RHEA:50024"/>
        <dbReference type="ChEBI" id="CHEBI:15377"/>
        <dbReference type="ChEBI" id="CHEBI:15378"/>
        <dbReference type="ChEBI" id="CHEBI:57375"/>
        <dbReference type="ChEBI" id="CHEBI:58343"/>
        <dbReference type="ChEBI" id="CHEBI:132015"/>
    </reaction>
    <physiologicalReaction direction="left-to-right" evidence="21">
        <dbReference type="Rhea" id="RHEA:50025"/>
    </physiologicalReaction>
</comment>
<evidence type="ECO:0000256" key="12">
    <source>
        <dbReference type="ARBA" id="ARBA00045809"/>
    </source>
</evidence>
<dbReference type="CDD" id="cd18870">
    <property type="entry name" value="NUDIX_AcylCoAdiphos_Nudt19"/>
    <property type="match status" value="1"/>
</dbReference>
<dbReference type="RefSeq" id="XP_028812553.1">
    <property type="nucleotide sequence ID" value="XM_028956720.1"/>
</dbReference>
<evidence type="ECO:0000256" key="2">
    <source>
        <dbReference type="ARBA" id="ARBA00001946"/>
    </source>
</evidence>
<evidence type="ECO:0000313" key="32">
    <source>
        <dbReference type="Ensembl" id="ENSDCDP00010047512.1"/>
    </source>
</evidence>
<comment type="function">
    <text evidence="12">Fatty acyl-coenzyme A (CoA) diphosphatase that hydrolyzes fatty acyl-CoA to yield acyl-4'-phosphopantetheine and adenosine 3',5'-bisphosphate. Mediates the hydrolysis of a wide range of CoA esters, including choloyl-CoA and branched-chain fatty-acyl-CoA esters and at low substrate concentrations medium and long-chain fatty-acyl-CoA esters are the primary substrates. Highest activity seen with medium-chain acyl-CoA esters and higher rates of activity seen with the unsaturated acyl-CoA esters compared with the saturated esters. Exhibits decapping activity towards dpCoA-capped RNAs in vitro.</text>
</comment>
<dbReference type="InterPro" id="IPR015797">
    <property type="entry name" value="NUDIX_hydrolase-like_dom_sf"/>
</dbReference>
<evidence type="ECO:0000256" key="14">
    <source>
        <dbReference type="ARBA" id="ARBA00047369"/>
    </source>
</evidence>
<evidence type="ECO:0000256" key="24">
    <source>
        <dbReference type="ARBA" id="ARBA00048624"/>
    </source>
</evidence>
<dbReference type="GeneID" id="114766105"/>
<name>A0AAY4DPR2_9TELE</name>
<evidence type="ECO:0000256" key="7">
    <source>
        <dbReference type="ARBA" id="ARBA00023211"/>
    </source>
</evidence>
<evidence type="ECO:0000256" key="20">
    <source>
        <dbReference type="ARBA" id="ARBA00047708"/>
    </source>
</evidence>
<evidence type="ECO:0000256" key="16">
    <source>
        <dbReference type="ARBA" id="ARBA00047466"/>
    </source>
</evidence>
<comment type="catalytic activity">
    <reaction evidence="15">
        <text>tetradecanoyl-CoA + H2O = tetradecanoyl-4'-phosphopantetheine + adenosine 3',5'-bisphosphate + 2 H(+)</text>
        <dbReference type="Rhea" id="RHEA:50028"/>
        <dbReference type="ChEBI" id="CHEBI:15377"/>
        <dbReference type="ChEBI" id="CHEBI:15378"/>
        <dbReference type="ChEBI" id="CHEBI:57385"/>
        <dbReference type="ChEBI" id="CHEBI:58343"/>
        <dbReference type="ChEBI" id="CHEBI:132017"/>
    </reaction>
    <physiologicalReaction direction="left-to-right" evidence="15">
        <dbReference type="Rhea" id="RHEA:50029"/>
    </physiologicalReaction>
</comment>
<comment type="catalytic activity">
    <reaction evidence="24">
        <text>succinyl-CoA + H2O = succinyl-4'-phosphopantetheine + adenosine 3',5'-bisphosphate + 2 H(+)</text>
        <dbReference type="Rhea" id="RHEA:67472"/>
        <dbReference type="ChEBI" id="CHEBI:15377"/>
        <dbReference type="ChEBI" id="CHEBI:15378"/>
        <dbReference type="ChEBI" id="CHEBI:57292"/>
        <dbReference type="ChEBI" id="CHEBI:58343"/>
        <dbReference type="ChEBI" id="CHEBI:172364"/>
    </reaction>
    <physiologicalReaction direction="left-to-right" evidence="24">
        <dbReference type="Rhea" id="RHEA:67473"/>
    </physiologicalReaction>
</comment>
<proteinExistence type="inferred from homology"/>
<evidence type="ECO:0000256" key="3">
    <source>
        <dbReference type="ARBA" id="ARBA00005582"/>
    </source>
</evidence>
<dbReference type="SUPFAM" id="SSF55811">
    <property type="entry name" value="Nudix"/>
    <property type="match status" value="1"/>
</dbReference>
<dbReference type="Ensembl" id="ENSDCDT00010057751.1">
    <property type="protein sequence ID" value="ENSDCDP00010047512.1"/>
    <property type="gene ID" value="ENSDCDG00010028752.1"/>
</dbReference>
<comment type="cofactor">
    <cofactor evidence="1">
        <name>Mn(2+)</name>
        <dbReference type="ChEBI" id="CHEBI:29035"/>
    </cofactor>
</comment>
<evidence type="ECO:0000256" key="28">
    <source>
        <dbReference type="ARBA" id="ARBA00048961"/>
    </source>
</evidence>
<evidence type="ECO:0000256" key="10">
    <source>
        <dbReference type="ARBA" id="ARBA00044908"/>
    </source>
</evidence>
<keyword evidence="7" id="KW-0464">Manganese</keyword>
<comment type="catalytic activity">
    <reaction evidence="13">
        <text>octanoyl-CoA + H2O = S-octanoyl-4'-phosphopantetheine + adenosine 3',5'-bisphosphate + 2 H(+)</text>
        <dbReference type="Rhea" id="RHEA:50016"/>
        <dbReference type="ChEBI" id="CHEBI:15377"/>
        <dbReference type="ChEBI" id="CHEBI:15378"/>
        <dbReference type="ChEBI" id="CHEBI:57386"/>
        <dbReference type="ChEBI" id="CHEBI:58343"/>
        <dbReference type="ChEBI" id="CHEBI:132013"/>
    </reaction>
    <physiologicalReaction direction="left-to-right" evidence="13">
        <dbReference type="Rhea" id="RHEA:50017"/>
    </physiologicalReaction>
</comment>
<evidence type="ECO:0000256" key="21">
    <source>
        <dbReference type="ARBA" id="ARBA00047757"/>
    </source>
</evidence>
<evidence type="ECO:0000256" key="4">
    <source>
        <dbReference type="ARBA" id="ARBA00022723"/>
    </source>
</evidence>
<evidence type="ECO:0000256" key="19">
    <source>
        <dbReference type="ARBA" id="ARBA00047666"/>
    </source>
</evidence>
<dbReference type="PANTHER" id="PTHR12318">
    <property type="entry name" value="TESTOSTERONE-REGULATED PROTEIN RP2"/>
    <property type="match status" value="1"/>
</dbReference>
<evidence type="ECO:0000256" key="26">
    <source>
        <dbReference type="ARBA" id="ARBA00048828"/>
    </source>
</evidence>
<feature type="domain" description="Nudix hydrolase" evidence="31">
    <location>
        <begin position="33"/>
        <end position="287"/>
    </location>
</feature>
<evidence type="ECO:0000313" key="33">
    <source>
        <dbReference type="Proteomes" id="UP000694580"/>
    </source>
</evidence>